<evidence type="ECO:0000313" key="2">
    <source>
        <dbReference type="EMBL" id="PYI12375.1"/>
    </source>
</evidence>
<dbReference type="EMBL" id="KZ826315">
    <property type="protein sequence ID" value="PYI12375.1"/>
    <property type="molecule type" value="Genomic_DNA"/>
</dbReference>
<dbReference type="VEuPathDB" id="FungiDB:BO78DRAFT_434779"/>
<dbReference type="Pfam" id="PF24969">
    <property type="entry name" value="LRR_15"/>
    <property type="match status" value="1"/>
</dbReference>
<evidence type="ECO:0000313" key="3">
    <source>
        <dbReference type="Proteomes" id="UP000248423"/>
    </source>
</evidence>
<reference evidence="2 3" key="1">
    <citation type="submission" date="2018-02" db="EMBL/GenBank/DDBJ databases">
        <title>The genomes of Aspergillus section Nigri reveals drivers in fungal speciation.</title>
        <authorList>
            <consortium name="DOE Joint Genome Institute"/>
            <person name="Vesth T.C."/>
            <person name="Nybo J."/>
            <person name="Theobald S."/>
            <person name="Brandl J."/>
            <person name="Frisvad J.C."/>
            <person name="Nielsen K.F."/>
            <person name="Lyhne E.K."/>
            <person name="Kogle M.E."/>
            <person name="Kuo A."/>
            <person name="Riley R."/>
            <person name="Clum A."/>
            <person name="Nolan M."/>
            <person name="Lipzen A."/>
            <person name="Salamov A."/>
            <person name="Henrissat B."/>
            <person name="Wiebenga A."/>
            <person name="De vries R.P."/>
            <person name="Grigoriev I.V."/>
            <person name="Mortensen U.H."/>
            <person name="Andersen M.R."/>
            <person name="Baker S.E."/>
        </authorList>
    </citation>
    <scope>NUCLEOTIDE SEQUENCE [LARGE SCALE GENOMIC DNA]</scope>
    <source>
        <strain evidence="2 3">CBS 121057</strain>
    </source>
</reference>
<organism evidence="2 3">
    <name type="scientific">Aspergillus sclerotiicarbonarius (strain CBS 121057 / IBT 28362)</name>
    <dbReference type="NCBI Taxonomy" id="1448318"/>
    <lineage>
        <taxon>Eukaryota</taxon>
        <taxon>Fungi</taxon>
        <taxon>Dikarya</taxon>
        <taxon>Ascomycota</taxon>
        <taxon>Pezizomycotina</taxon>
        <taxon>Eurotiomycetes</taxon>
        <taxon>Eurotiomycetidae</taxon>
        <taxon>Eurotiales</taxon>
        <taxon>Aspergillaceae</taxon>
        <taxon>Aspergillus</taxon>
        <taxon>Aspergillus subgen. Circumdati</taxon>
    </lineage>
</organism>
<proteinExistence type="predicted"/>
<dbReference type="AlphaFoldDB" id="A0A319EVG2"/>
<sequence length="426" mass="48727">MTCPRSAPTMLCSSIKKLSARDLKTGDCTLRRSIELLWRRPDLTRSVRHFEIERSVSCAYVENNYNSDSEEENGGNILIKKIVDEICDTDLEKKWWSSHLQSSCEGAWLAVLLTRLTHLERLSISNIKPGFLLDVLVKAAKRQRPFGNNPFPFLRDVELTCPQENETIWSAYAMPFFYLPAVRKISALKVYEGFPTSYTEPDFASYKRSECQVTEINLFHTIACYRMNEWIAACSKLESFHLEFGVINSIKHTNGYNALKASSFRESLLPAKHTLTTLHLEFDVSYKSHSRHLTNQSKDNLPFGSFKEFYVLEHLFMRHANLVRLPNAAPVERHSPNHEPLIEILPKSLKSLAITEIMDEFFPALISDLVELVIRREDMPHLGSIVLHVDNEGGAANKSLIEVVKLQCVTIGQFSILTLYLGWVVY</sequence>
<dbReference type="SUPFAM" id="SSF52047">
    <property type="entry name" value="RNI-like"/>
    <property type="match status" value="1"/>
</dbReference>
<keyword evidence="3" id="KW-1185">Reference proteome</keyword>
<accession>A0A319EVG2</accession>
<dbReference type="Proteomes" id="UP000248423">
    <property type="component" value="Unassembled WGS sequence"/>
</dbReference>
<evidence type="ECO:0000259" key="1">
    <source>
        <dbReference type="Pfam" id="PF24969"/>
    </source>
</evidence>
<dbReference type="InterPro" id="IPR056867">
    <property type="entry name" value="LRR_15"/>
</dbReference>
<dbReference type="OrthoDB" id="2520703at2759"/>
<gene>
    <name evidence="2" type="ORF">BO78DRAFT_434779</name>
</gene>
<feature type="domain" description="Leucine-rich repeat" evidence="1">
    <location>
        <begin position="153"/>
        <end position="373"/>
    </location>
</feature>
<name>A0A319EVG2_ASPSB</name>
<protein>
    <recommendedName>
        <fullName evidence="1">Leucine-rich repeat domain-containing protein</fullName>
    </recommendedName>
</protein>